<name>A0A1J1CXF4_CLOSG</name>
<organism evidence="4 5">
    <name type="scientific">Clostridium sporogenes</name>
    <dbReference type="NCBI Taxonomy" id="1509"/>
    <lineage>
        <taxon>Bacteria</taxon>
        <taxon>Bacillati</taxon>
        <taxon>Bacillota</taxon>
        <taxon>Clostridia</taxon>
        <taxon>Eubacteriales</taxon>
        <taxon>Clostridiaceae</taxon>
        <taxon>Clostridium</taxon>
    </lineage>
</organism>
<evidence type="ECO:0000256" key="3">
    <source>
        <dbReference type="ARBA" id="ARBA00013368"/>
    </source>
</evidence>
<evidence type="ECO:0000256" key="1">
    <source>
        <dbReference type="ARBA" id="ARBA00006930"/>
    </source>
</evidence>
<accession>A0A1J1CXF4</accession>
<dbReference type="Proteomes" id="UP000182204">
    <property type="component" value="Chromosome"/>
</dbReference>
<dbReference type="InterPro" id="IPR027417">
    <property type="entry name" value="P-loop_NTPase"/>
</dbReference>
<reference evidence="4 5" key="1">
    <citation type="submission" date="2015-11" db="EMBL/GenBank/DDBJ databases">
        <authorList>
            <person name="Hill K.K."/>
            <person name="Shirey T.B."/>
            <person name="Raphael B."/>
            <person name="Daligault H.E."/>
            <person name="Davenport K.W."/>
            <person name="Bruce D.C."/>
            <person name="Foley B.T."/>
            <person name="Johnson S.L."/>
        </authorList>
    </citation>
    <scope>NUCLEOTIDE SEQUENCE [LARGE SCALE GENOMIC DNA]</scope>
    <source>
        <strain evidence="4 5">CDC_1632</strain>
    </source>
</reference>
<dbReference type="SUPFAM" id="SSF52540">
    <property type="entry name" value="P-loop containing nucleoside triphosphate hydrolases"/>
    <property type="match status" value="2"/>
</dbReference>
<evidence type="ECO:0000313" key="5">
    <source>
        <dbReference type="Proteomes" id="UP000182204"/>
    </source>
</evidence>
<evidence type="ECO:0000313" key="4">
    <source>
        <dbReference type="EMBL" id="APH15537.1"/>
    </source>
</evidence>
<evidence type="ECO:0000256" key="2">
    <source>
        <dbReference type="ARBA" id="ARBA00011322"/>
    </source>
</evidence>
<dbReference type="RefSeq" id="WP_080490381.1">
    <property type="nucleotide sequence ID" value="NZ_CP013242.1"/>
</dbReference>
<sequence length="751" mass="87754">MAKQIILNSLKLKNFKGIKDLTIDFSNITNIFGENATGKTTINDAFTWLLFDKDSKDRTSFEIKTLDSNNNVIHGLEHEVTGVLNVDGKNITLSKIYKEKWTKRRGEAEKQLTGHETIYSIDEVPVKKKEYQEFINNIIHENLFKLITNPLYFSTNMKWQDGRTTLLDIIGDITDEKVVNYKNDLKPLLELLGDKDIDTLKKSIQARKRKLNDEIKAIPIRIDEANNSIKEIDFEALEFRKRGIVSGIKSLEEQLLDSSKMSEEVLKEKDKLYSLKSKLKDMEYNASMESYMPKRELENDLNDSKIDIRNLENTINSRMISKQHFENDIKRYKELCSEERNKWFKKNEEVFEFDENNCICPTCKRAFNTEDIENKKQELEESFNSNKAKTLKEIQDKGKAYKKSLEQYQEGLRLTNSDIEELKIELKKLKAAESKLQKEINNFKPIDPLINNSDYQELKIEIAELEQKLQQPKELNNEIQELKERKIKLEIELEEVNKDLAYKEQNEKLKNRIQELQEQEKKLAQQIAELEGQEYLCEEFIKTKVELLESSINSKFKYVSFKLFDTQVNGGLNETCEALINGVPFSNANTASQINAGLDIINALSEHYGVQAPIFIDNRESVNDLIETNSQVINLLVSKDKVLRIENSLEISEEDREYFNKKLEEIKNNINDYSNGYIVEDIFPDAEFIREEIGEQSRWSIQKTAFYEYKGMYLAVDWNDPATEMQEGQDTDCRVFEVKPTKKEMIQFIYK</sequence>
<dbReference type="GO" id="GO:0006302">
    <property type="term" value="P:double-strand break repair"/>
    <property type="evidence" value="ECO:0007669"/>
    <property type="project" value="InterPro"/>
</dbReference>
<protein>
    <recommendedName>
        <fullName evidence="3">Nuclease SbcCD subunit C</fullName>
    </recommendedName>
</protein>
<comment type="subunit">
    <text evidence="2">Heterodimer of SbcC and SbcD.</text>
</comment>
<gene>
    <name evidence="4" type="ORF">NPD5_242</name>
</gene>
<dbReference type="PANTHER" id="PTHR32114:SF2">
    <property type="entry name" value="ABC TRANSPORTER ABCH.3"/>
    <property type="match status" value="1"/>
</dbReference>
<dbReference type="AlphaFoldDB" id="A0A1J1CXF4"/>
<dbReference type="Gene3D" id="3.40.50.300">
    <property type="entry name" value="P-loop containing nucleotide triphosphate hydrolases"/>
    <property type="match status" value="1"/>
</dbReference>
<dbReference type="Pfam" id="PF11398">
    <property type="entry name" value="DUF2813"/>
    <property type="match status" value="1"/>
</dbReference>
<dbReference type="GO" id="GO:0016887">
    <property type="term" value="F:ATP hydrolysis activity"/>
    <property type="evidence" value="ECO:0007669"/>
    <property type="project" value="InterPro"/>
</dbReference>
<dbReference type="EMBL" id="CP013243">
    <property type="protein sequence ID" value="APH15537.1"/>
    <property type="molecule type" value="Genomic_DNA"/>
</dbReference>
<dbReference type="InterPro" id="IPR022602">
    <property type="entry name" value="DUF2813"/>
</dbReference>
<dbReference type="PANTHER" id="PTHR32114">
    <property type="entry name" value="ABC TRANSPORTER ABCH.3"/>
    <property type="match status" value="1"/>
</dbReference>
<comment type="similarity">
    <text evidence="1">Belongs to the SMC family. SbcC subfamily.</text>
</comment>
<proteinExistence type="inferred from homology"/>